<evidence type="ECO:0000313" key="10">
    <source>
        <dbReference type="Proteomes" id="UP001152798"/>
    </source>
</evidence>
<dbReference type="PANTHER" id="PTHR23023">
    <property type="entry name" value="DIMETHYLANILINE MONOOXYGENASE"/>
    <property type="match status" value="1"/>
</dbReference>
<dbReference type="FunFam" id="3.50.50.60:FF:000138">
    <property type="entry name" value="Flavin-containing monooxygenase"/>
    <property type="match status" value="1"/>
</dbReference>
<dbReference type="GO" id="GO:0050660">
    <property type="term" value="F:flavin adenine dinucleotide binding"/>
    <property type="evidence" value="ECO:0007669"/>
    <property type="project" value="InterPro"/>
</dbReference>
<dbReference type="GO" id="GO:0050661">
    <property type="term" value="F:NADP binding"/>
    <property type="evidence" value="ECO:0007669"/>
    <property type="project" value="InterPro"/>
</dbReference>
<evidence type="ECO:0000256" key="1">
    <source>
        <dbReference type="ARBA" id="ARBA00001974"/>
    </source>
</evidence>
<evidence type="ECO:0000313" key="9">
    <source>
        <dbReference type="EMBL" id="CAH1395216.1"/>
    </source>
</evidence>
<evidence type="ECO:0000256" key="7">
    <source>
        <dbReference type="ARBA" id="ARBA00023033"/>
    </source>
</evidence>
<dbReference type="PIRSF" id="PIRSF000332">
    <property type="entry name" value="FMO"/>
    <property type="match status" value="1"/>
</dbReference>
<reference evidence="9" key="1">
    <citation type="submission" date="2022-01" db="EMBL/GenBank/DDBJ databases">
        <authorList>
            <person name="King R."/>
        </authorList>
    </citation>
    <scope>NUCLEOTIDE SEQUENCE</scope>
</reference>
<dbReference type="SUPFAM" id="SSF51905">
    <property type="entry name" value="FAD/NAD(P)-binding domain"/>
    <property type="match status" value="2"/>
</dbReference>
<protein>
    <recommendedName>
        <fullName evidence="8">Flavin-containing monooxygenase</fullName>
        <ecNumber evidence="8">1.-.-.-</ecNumber>
    </recommendedName>
</protein>
<dbReference type="GO" id="GO:0004499">
    <property type="term" value="F:N,N-dimethylaniline monooxygenase activity"/>
    <property type="evidence" value="ECO:0007669"/>
    <property type="project" value="InterPro"/>
</dbReference>
<comment type="similarity">
    <text evidence="2 8">Belongs to the FMO family.</text>
</comment>
<dbReference type="EC" id="1.-.-.-" evidence="8"/>
<accession>A0A9P0EBN5</accession>
<dbReference type="EMBL" id="OV725079">
    <property type="protein sequence ID" value="CAH1395216.1"/>
    <property type="molecule type" value="Genomic_DNA"/>
</dbReference>
<evidence type="ECO:0000256" key="3">
    <source>
        <dbReference type="ARBA" id="ARBA00022630"/>
    </source>
</evidence>
<dbReference type="InterPro" id="IPR050346">
    <property type="entry name" value="FMO-like"/>
</dbReference>
<keyword evidence="10" id="KW-1185">Reference proteome</keyword>
<keyword evidence="5" id="KW-0521">NADP</keyword>
<evidence type="ECO:0000256" key="8">
    <source>
        <dbReference type="RuleBase" id="RU361177"/>
    </source>
</evidence>
<evidence type="ECO:0000256" key="6">
    <source>
        <dbReference type="ARBA" id="ARBA00023002"/>
    </source>
</evidence>
<dbReference type="InterPro" id="IPR036188">
    <property type="entry name" value="FAD/NAD-bd_sf"/>
</dbReference>
<dbReference type="InterPro" id="IPR000960">
    <property type="entry name" value="Flavin_mOase"/>
</dbReference>
<organism evidence="9 10">
    <name type="scientific">Nezara viridula</name>
    <name type="common">Southern green stink bug</name>
    <name type="synonym">Cimex viridulus</name>
    <dbReference type="NCBI Taxonomy" id="85310"/>
    <lineage>
        <taxon>Eukaryota</taxon>
        <taxon>Metazoa</taxon>
        <taxon>Ecdysozoa</taxon>
        <taxon>Arthropoda</taxon>
        <taxon>Hexapoda</taxon>
        <taxon>Insecta</taxon>
        <taxon>Pterygota</taxon>
        <taxon>Neoptera</taxon>
        <taxon>Paraneoptera</taxon>
        <taxon>Hemiptera</taxon>
        <taxon>Heteroptera</taxon>
        <taxon>Panheteroptera</taxon>
        <taxon>Pentatomomorpha</taxon>
        <taxon>Pentatomoidea</taxon>
        <taxon>Pentatomidae</taxon>
        <taxon>Pentatominae</taxon>
        <taxon>Nezara</taxon>
    </lineage>
</organism>
<dbReference type="OrthoDB" id="66881at2759"/>
<keyword evidence="3 8" id="KW-0285">Flavoprotein</keyword>
<sequence>MKVAVIGAGASGLISAKVLSEKGINYDVFETGDQVGGTWIYSENTVDKHGLPVASSMYRDLRTNLPKEVMEFSEYHYDIENVSYITPSQVLDYLQSFCNEYNLKDNIKLEHLVTRVSRTDGGWLLTAKDLNHGTENTTFYDAVFICNGHYSLPNYPEVEVKEAFTGLSLHSHYYKTPDIFDNKIVLIIGMGPSAQDITFNIHPNSKQIYLSHHYTEEVKQLFPEDIIHKPDVKAIEGKTVYFEDDTNAEVDAILYCTGYKYSFPFLDESCGIKVYNNYVSPLYKQVFSITHPTMVFIGLPFRSFLFPMFEIQARCALNTLTGIVNLPPREEMLEDMKSWEKVQISRGYSENKFHMISDCIYQYFRDVEKVGNVTPPCPDMIFKLFYRAAKNRKSDLVKYRNEVFKIIDAENFIVK</sequence>
<comment type="cofactor">
    <cofactor evidence="1 8">
        <name>FAD</name>
        <dbReference type="ChEBI" id="CHEBI:57692"/>
    </cofactor>
</comment>
<evidence type="ECO:0000256" key="4">
    <source>
        <dbReference type="ARBA" id="ARBA00022827"/>
    </source>
</evidence>
<name>A0A9P0EBN5_NEZVI</name>
<dbReference type="Gene3D" id="3.50.50.60">
    <property type="entry name" value="FAD/NAD(P)-binding domain"/>
    <property type="match status" value="2"/>
</dbReference>
<gene>
    <name evidence="9" type="ORF">NEZAVI_LOCUS5528</name>
</gene>
<dbReference type="InterPro" id="IPR020946">
    <property type="entry name" value="Flavin_mOase-like"/>
</dbReference>
<proteinExistence type="inferred from homology"/>
<dbReference type="AlphaFoldDB" id="A0A9P0EBN5"/>
<keyword evidence="7 8" id="KW-0503">Monooxygenase</keyword>
<keyword evidence="4 8" id="KW-0274">FAD</keyword>
<keyword evidence="6 8" id="KW-0560">Oxidoreductase</keyword>
<evidence type="ECO:0000256" key="5">
    <source>
        <dbReference type="ARBA" id="ARBA00022857"/>
    </source>
</evidence>
<evidence type="ECO:0000256" key="2">
    <source>
        <dbReference type="ARBA" id="ARBA00009183"/>
    </source>
</evidence>
<dbReference type="Proteomes" id="UP001152798">
    <property type="component" value="Chromosome 3"/>
</dbReference>
<dbReference type="PRINTS" id="PR00370">
    <property type="entry name" value="FMOXYGENASE"/>
</dbReference>
<dbReference type="Pfam" id="PF00743">
    <property type="entry name" value="FMO-like"/>
    <property type="match status" value="2"/>
</dbReference>